<gene>
    <name evidence="3" type="ORF">BF17_08760</name>
    <name evidence="4" type="ORF">ERS008667_01835</name>
</gene>
<keyword evidence="2" id="KW-0812">Transmembrane</keyword>
<evidence type="ECO:0000313" key="3">
    <source>
        <dbReference type="EMBL" id="AHK19390.1"/>
    </source>
</evidence>
<dbReference type="RefSeq" id="WP_025382120.1">
    <property type="nucleotide sequence ID" value="NZ_CABIHS010000013.1"/>
</dbReference>
<reference evidence="4 6" key="2">
    <citation type="submission" date="2015-03" db="EMBL/GenBank/DDBJ databases">
        <authorList>
            <person name="Murphy D."/>
        </authorList>
    </citation>
    <scope>NUCLEOTIDE SEQUENCE [LARGE SCALE GENOMIC DNA]</scope>
    <source>
        <strain evidence="4 6">Y233</strain>
    </source>
</reference>
<dbReference type="GeneID" id="96663635"/>
<sequence>MSYKILGGIITALVASFLLLLVQWSNLSKQIENKEKELVTVREANVALKNILDIYHVNDMSNRVATARQLENEKVLRNEYEENIRQFKAATIDDFCAAQRMPDHIINLLQE</sequence>
<feature type="transmembrane region" description="Helical" evidence="2">
    <location>
        <begin position="6"/>
        <end position="24"/>
    </location>
</feature>
<dbReference type="EMBL" id="CQBK01000011">
    <property type="protein sequence ID" value="CNH90246.1"/>
    <property type="molecule type" value="Genomic_DNA"/>
</dbReference>
<reference evidence="3 5" key="1">
    <citation type="journal article" date="2014" name="Genome Announc.">
        <title>Genome Sequence of Yersinia similis Y228T, a Member of the Yersinia pseudotuberculosis Complex.</title>
        <authorList>
            <person name="Sprague L.D."/>
            <person name="Neubauer H."/>
        </authorList>
    </citation>
    <scope>NUCLEOTIDE SEQUENCE [LARGE SCALE GENOMIC DNA]</scope>
    <source>
        <strain evidence="3 5">228</strain>
    </source>
</reference>
<evidence type="ECO:0000256" key="2">
    <source>
        <dbReference type="SAM" id="Phobius"/>
    </source>
</evidence>
<keyword evidence="2" id="KW-1133">Transmembrane helix</keyword>
<keyword evidence="1" id="KW-0175">Coiled coil</keyword>
<dbReference type="KEGG" id="ysi:BF17_08760"/>
<accession>A0A0T9Q1D0</accession>
<dbReference type="EMBL" id="CP007230">
    <property type="protein sequence ID" value="AHK19390.1"/>
    <property type="molecule type" value="Genomic_DNA"/>
</dbReference>
<evidence type="ECO:0000256" key="1">
    <source>
        <dbReference type="SAM" id="Coils"/>
    </source>
</evidence>
<feature type="coiled-coil region" evidence="1">
    <location>
        <begin position="31"/>
        <end position="90"/>
    </location>
</feature>
<proteinExistence type="predicted"/>
<protein>
    <submittedName>
        <fullName evidence="4">Putative phage antitermination protein Q</fullName>
    </submittedName>
</protein>
<keyword evidence="5" id="KW-1185">Reference proteome</keyword>
<dbReference type="AlphaFoldDB" id="A0A0T9Q1D0"/>
<dbReference type="PATRIC" id="fig|367190.3.peg.1690"/>
<dbReference type="Proteomes" id="UP000038204">
    <property type="component" value="Unassembled WGS sequence"/>
</dbReference>
<evidence type="ECO:0000313" key="4">
    <source>
        <dbReference type="EMBL" id="CNH90246.1"/>
    </source>
</evidence>
<keyword evidence="2" id="KW-0472">Membrane</keyword>
<evidence type="ECO:0000313" key="5">
    <source>
        <dbReference type="Proteomes" id="UP000019439"/>
    </source>
</evidence>
<name>A0A0T9Q1D0_9GAMM</name>
<organism evidence="4 6">
    <name type="scientific">Yersinia similis</name>
    <dbReference type="NCBI Taxonomy" id="367190"/>
    <lineage>
        <taxon>Bacteria</taxon>
        <taxon>Pseudomonadati</taxon>
        <taxon>Pseudomonadota</taxon>
        <taxon>Gammaproteobacteria</taxon>
        <taxon>Enterobacterales</taxon>
        <taxon>Yersiniaceae</taxon>
        <taxon>Yersinia</taxon>
    </lineage>
</organism>
<dbReference type="Proteomes" id="UP000019439">
    <property type="component" value="Chromosome"/>
</dbReference>
<evidence type="ECO:0000313" key="6">
    <source>
        <dbReference type="Proteomes" id="UP000038204"/>
    </source>
</evidence>